<name>A0A9P7ZZY6_MORAP</name>
<feature type="compositionally biased region" description="Polar residues" evidence="1">
    <location>
        <begin position="439"/>
        <end position="454"/>
    </location>
</feature>
<dbReference type="EMBL" id="JAIFTL010000359">
    <property type="protein sequence ID" value="KAG9319889.1"/>
    <property type="molecule type" value="Genomic_DNA"/>
</dbReference>
<feature type="transmembrane region" description="Helical" evidence="2">
    <location>
        <begin position="143"/>
        <end position="160"/>
    </location>
</feature>
<organism evidence="3 4">
    <name type="scientific">Mortierella alpina</name>
    <name type="common">Oleaginous fungus</name>
    <name type="synonym">Mortierella renispora</name>
    <dbReference type="NCBI Taxonomy" id="64518"/>
    <lineage>
        <taxon>Eukaryota</taxon>
        <taxon>Fungi</taxon>
        <taxon>Fungi incertae sedis</taxon>
        <taxon>Mucoromycota</taxon>
        <taxon>Mortierellomycotina</taxon>
        <taxon>Mortierellomycetes</taxon>
        <taxon>Mortierellales</taxon>
        <taxon>Mortierellaceae</taxon>
        <taxon>Mortierella</taxon>
    </lineage>
</organism>
<evidence type="ECO:0000256" key="1">
    <source>
        <dbReference type="SAM" id="MobiDB-lite"/>
    </source>
</evidence>
<feature type="transmembrane region" description="Helical" evidence="2">
    <location>
        <begin position="238"/>
        <end position="258"/>
    </location>
</feature>
<evidence type="ECO:0000256" key="2">
    <source>
        <dbReference type="SAM" id="Phobius"/>
    </source>
</evidence>
<dbReference type="AlphaFoldDB" id="A0A9P7ZZY6"/>
<feature type="transmembrane region" description="Helical" evidence="2">
    <location>
        <begin position="278"/>
        <end position="297"/>
    </location>
</feature>
<feature type="compositionally biased region" description="Low complexity" evidence="1">
    <location>
        <begin position="605"/>
        <end position="624"/>
    </location>
</feature>
<proteinExistence type="predicted"/>
<dbReference type="Proteomes" id="UP000717515">
    <property type="component" value="Unassembled WGS sequence"/>
</dbReference>
<feature type="region of interest" description="Disordered" evidence="1">
    <location>
        <begin position="509"/>
        <end position="745"/>
    </location>
</feature>
<gene>
    <name evidence="3" type="ORF">KVV02_003253</name>
</gene>
<keyword evidence="2" id="KW-1133">Transmembrane helix</keyword>
<feature type="transmembrane region" description="Helical" evidence="2">
    <location>
        <begin position="180"/>
        <end position="199"/>
    </location>
</feature>
<evidence type="ECO:0000313" key="3">
    <source>
        <dbReference type="EMBL" id="KAG9319889.1"/>
    </source>
</evidence>
<feature type="transmembrane region" description="Helical" evidence="2">
    <location>
        <begin position="334"/>
        <end position="363"/>
    </location>
</feature>
<feature type="compositionally biased region" description="Polar residues" evidence="1">
    <location>
        <begin position="625"/>
        <end position="663"/>
    </location>
</feature>
<feature type="transmembrane region" description="Helical" evidence="2">
    <location>
        <begin position="94"/>
        <end position="114"/>
    </location>
</feature>
<protein>
    <submittedName>
        <fullName evidence="3">Uncharacterized protein</fullName>
    </submittedName>
</protein>
<accession>A0A9P7ZZY6</accession>
<sequence length="777" mass="83739">MAINSPYHYTTIHTMRSFGSCSISTVATAISGFSVAILLFAATAGAALEGSAGLSPDYLPPGPVPEGTPDPSQALCDWTRTAADCRDADFVKKMLITSSAIHGFVGLYGIWLLYYRNRGFSRKIVTELFTSAGSGIRPKPMDCILFFVSIACFVKIGANMPLLFDVLRDSWWIRIAIEQTYWVLVSFAFASYKVGLLYAMPVTTREGIFAVYQPETSYGTKPLPPIHVLAPTTFQRNIMLAIGATYPAIFGGGLGIASGVMHDRGNARMAYILLLAQYSNWVLILWSMAVMFFYYGLKYTFILRANIIIAEAELKAPRAAFGIGNLKSRSPARFLFIQLQITGFGGCLVTLLAGALCLLWVLFHDKILSVQDDRWPHAMLFFWTGAIAVAFFILMVLITAQSIRSRKRGLHNFSSTASNVPSSGRNGQATADAEARDVNGQNISSRGSKITPSRSDAEACLTHASSGDVSTLHSVHSSEKHSMEQVHDIYDHDLEAGEALEGDSDRASYMATSLTPPPRPQPLNSSPAAPNQVNLRESVFGGRTPRDDRSTISPPSSPPSGPTSLGGFNLPSFPRTLRSGSRNSVTPRPSTSSVIGYAAGSTPGSSATISHHTTSISMMNTNSTGGSTNRMSGLSLLQQPSAGPSTSPTNLSFTRASTLGQQPTSPPPVFHHSYSLQPKQQQQQQQFRQWSQPIPPPPPRQHPARRQNSVGSPPKNVGPPPKNASSSLSAPITIPASRGAGGGYRGQGIEMEAIQQQDPLGAEIIDNEWPLPPTFAK</sequence>
<feature type="compositionally biased region" description="Low complexity" evidence="1">
    <location>
        <begin position="677"/>
        <end position="692"/>
    </location>
</feature>
<feature type="transmembrane region" description="Helical" evidence="2">
    <location>
        <begin position="21"/>
        <end position="48"/>
    </location>
</feature>
<keyword evidence="2" id="KW-0472">Membrane</keyword>
<feature type="compositionally biased region" description="Polar residues" evidence="1">
    <location>
        <begin position="414"/>
        <end position="429"/>
    </location>
</feature>
<feature type="region of interest" description="Disordered" evidence="1">
    <location>
        <begin position="414"/>
        <end position="459"/>
    </location>
</feature>
<evidence type="ECO:0000313" key="4">
    <source>
        <dbReference type="Proteomes" id="UP000717515"/>
    </source>
</evidence>
<keyword evidence="2" id="KW-0812">Transmembrane</keyword>
<feature type="compositionally biased region" description="Polar residues" evidence="1">
    <location>
        <begin position="578"/>
        <end position="594"/>
    </location>
</feature>
<reference evidence="3" key="1">
    <citation type="submission" date="2021-07" db="EMBL/GenBank/DDBJ databases">
        <title>Draft genome of Mortierella alpina, strain LL118, isolated from an aspen leaf litter sample.</title>
        <authorList>
            <person name="Yang S."/>
            <person name="Vinatzer B.A."/>
        </authorList>
    </citation>
    <scope>NUCLEOTIDE SEQUENCE</scope>
    <source>
        <strain evidence="3">LL118</strain>
    </source>
</reference>
<feature type="transmembrane region" description="Helical" evidence="2">
    <location>
        <begin position="375"/>
        <end position="398"/>
    </location>
</feature>
<comment type="caution">
    <text evidence="3">The sequence shown here is derived from an EMBL/GenBank/DDBJ whole genome shotgun (WGS) entry which is preliminary data.</text>
</comment>